<gene>
    <name evidence="3" type="ORF">E1163_05890</name>
</gene>
<comment type="caution">
    <text evidence="3">The sequence shown here is derived from an EMBL/GenBank/DDBJ whole genome shotgun (WGS) entry which is preliminary data.</text>
</comment>
<feature type="transmembrane region" description="Helical" evidence="1">
    <location>
        <begin position="73"/>
        <end position="95"/>
    </location>
</feature>
<feature type="domain" description="Signal transduction histidine kinase internal region" evidence="2">
    <location>
        <begin position="153"/>
        <end position="232"/>
    </location>
</feature>
<dbReference type="Pfam" id="PF06580">
    <property type="entry name" value="His_kinase"/>
    <property type="match status" value="1"/>
</dbReference>
<dbReference type="EMBL" id="SMLW01000419">
    <property type="protein sequence ID" value="MTI24473.1"/>
    <property type="molecule type" value="Genomic_DNA"/>
</dbReference>
<sequence length="336" mass="39296">MFGIKYRYIFILLLAAYSFLNILFTEGDKLFGFVLNPFLFFGILLCIVFLIWEGNRVLSTFAMKWQFRKFHPLFVLFGLSLINVLFIAFLVTLGFEIFKGASINEILTFKLALGFAFRVNLFLHSINAIVFFVNQYKNAQLETERLKKQNAEARFEALRNQINPHFLFNSFNVLSSLVHKDADTSSRFIEQLSNVYRYLLYNQENKVVRLWEELTFIESYIFLLKMRFKENLNIVNTIDEKHKSKYIAPATMQLLIENAIKHNIVSRAEPLTIKLHSNNDYLIVENNVQLKPVKEPSTQLGLKNIRERYDYLCGKDALIVQSNGNFIVKVPLIEIE</sequence>
<reference evidence="3 4" key="1">
    <citation type="submission" date="2019-02" db="EMBL/GenBank/DDBJ databases">
        <authorList>
            <person name="Goldberg S.R."/>
            <person name="Haltli B.A."/>
            <person name="Correa H."/>
            <person name="Russell K.G."/>
        </authorList>
    </citation>
    <scope>NUCLEOTIDE SEQUENCE [LARGE SCALE GENOMIC DNA]</scope>
    <source>
        <strain evidence="3 4">JCM 16186</strain>
    </source>
</reference>
<feature type="transmembrane region" description="Helical" evidence="1">
    <location>
        <begin position="7"/>
        <end position="24"/>
    </location>
</feature>
<name>A0ABW9RK61_9BACT</name>
<dbReference type="Proteomes" id="UP000798808">
    <property type="component" value="Unassembled WGS sequence"/>
</dbReference>
<feature type="transmembrane region" description="Helical" evidence="1">
    <location>
        <begin position="115"/>
        <end position="133"/>
    </location>
</feature>
<keyword evidence="1" id="KW-1133">Transmembrane helix</keyword>
<protein>
    <submittedName>
        <fullName evidence="3">Sensor protein lytS</fullName>
    </submittedName>
</protein>
<dbReference type="PANTHER" id="PTHR34220">
    <property type="entry name" value="SENSOR HISTIDINE KINASE YPDA"/>
    <property type="match status" value="1"/>
</dbReference>
<evidence type="ECO:0000313" key="3">
    <source>
        <dbReference type="EMBL" id="MTI24473.1"/>
    </source>
</evidence>
<dbReference type="PANTHER" id="PTHR34220:SF7">
    <property type="entry name" value="SENSOR HISTIDINE KINASE YPDA"/>
    <property type="match status" value="1"/>
</dbReference>
<evidence type="ECO:0000313" key="4">
    <source>
        <dbReference type="Proteomes" id="UP000798808"/>
    </source>
</evidence>
<evidence type="ECO:0000259" key="2">
    <source>
        <dbReference type="Pfam" id="PF06580"/>
    </source>
</evidence>
<feature type="transmembrane region" description="Helical" evidence="1">
    <location>
        <begin position="30"/>
        <end position="52"/>
    </location>
</feature>
<keyword evidence="1" id="KW-0812">Transmembrane</keyword>
<proteinExistence type="predicted"/>
<dbReference type="Gene3D" id="3.30.565.10">
    <property type="entry name" value="Histidine kinase-like ATPase, C-terminal domain"/>
    <property type="match status" value="1"/>
</dbReference>
<evidence type="ECO:0000256" key="1">
    <source>
        <dbReference type="SAM" id="Phobius"/>
    </source>
</evidence>
<dbReference type="InterPro" id="IPR010559">
    <property type="entry name" value="Sig_transdc_His_kin_internal"/>
</dbReference>
<dbReference type="RefSeq" id="WP_155170493.1">
    <property type="nucleotide sequence ID" value="NZ_BAAAFL010000012.1"/>
</dbReference>
<dbReference type="InterPro" id="IPR036890">
    <property type="entry name" value="HATPase_C_sf"/>
</dbReference>
<dbReference type="InterPro" id="IPR050640">
    <property type="entry name" value="Bact_2-comp_sensor_kinase"/>
</dbReference>
<organism evidence="3 4">
    <name type="scientific">Fulvivirga kasyanovii</name>
    <dbReference type="NCBI Taxonomy" id="396812"/>
    <lineage>
        <taxon>Bacteria</taxon>
        <taxon>Pseudomonadati</taxon>
        <taxon>Bacteroidota</taxon>
        <taxon>Cytophagia</taxon>
        <taxon>Cytophagales</taxon>
        <taxon>Fulvivirgaceae</taxon>
        <taxon>Fulvivirga</taxon>
    </lineage>
</organism>
<keyword evidence="4" id="KW-1185">Reference proteome</keyword>
<accession>A0ABW9RK61</accession>
<keyword evidence="1" id="KW-0472">Membrane</keyword>